<feature type="region of interest" description="Disordered" evidence="1">
    <location>
        <begin position="136"/>
        <end position="157"/>
    </location>
</feature>
<protein>
    <recommendedName>
        <fullName evidence="4">UvrD-like helicase ATP-binding domain-containing protein</fullName>
    </recommendedName>
</protein>
<keyword evidence="3" id="KW-1185">Reference proteome</keyword>
<dbReference type="InterPro" id="IPR027417">
    <property type="entry name" value="P-loop_NTPase"/>
</dbReference>
<dbReference type="Proteomes" id="UP001498398">
    <property type="component" value="Unassembled WGS sequence"/>
</dbReference>
<comment type="caution">
    <text evidence="2">The sequence shown here is derived from an EMBL/GenBank/DDBJ whole genome shotgun (WGS) entry which is preliminary data.</text>
</comment>
<evidence type="ECO:0000313" key="3">
    <source>
        <dbReference type="Proteomes" id="UP001498398"/>
    </source>
</evidence>
<gene>
    <name evidence="2" type="ORF">VKT23_006556</name>
</gene>
<dbReference type="SUPFAM" id="SSF52540">
    <property type="entry name" value="P-loop containing nucleoside triphosphate hydrolases"/>
    <property type="match status" value="1"/>
</dbReference>
<name>A0ABR1JQZ9_9AGAR</name>
<dbReference type="InterPro" id="IPR039904">
    <property type="entry name" value="TRANK1"/>
</dbReference>
<dbReference type="PANTHER" id="PTHR21529">
    <property type="entry name" value="MAMMARY TURMOR VIRUS RECEPTOR HOMOLOG 1, 2 MTVR1, 2"/>
    <property type="match status" value="1"/>
</dbReference>
<evidence type="ECO:0008006" key="4">
    <source>
        <dbReference type="Google" id="ProtNLM"/>
    </source>
</evidence>
<accession>A0ABR1JQZ9</accession>
<reference evidence="2 3" key="1">
    <citation type="submission" date="2024-01" db="EMBL/GenBank/DDBJ databases">
        <title>A draft genome for the cacao thread blight pathogen Marasmiellus scandens.</title>
        <authorList>
            <person name="Baruah I.K."/>
            <person name="Leung J."/>
            <person name="Bukari Y."/>
            <person name="Amoako-Attah I."/>
            <person name="Meinhardt L.W."/>
            <person name="Bailey B.A."/>
            <person name="Cohen S.P."/>
        </authorList>
    </citation>
    <scope>NUCLEOTIDE SEQUENCE [LARGE SCALE GENOMIC DNA]</scope>
    <source>
        <strain evidence="2 3">GH-19</strain>
    </source>
</reference>
<feature type="compositionally biased region" description="Basic residues" evidence="1">
    <location>
        <begin position="143"/>
        <end position="152"/>
    </location>
</feature>
<dbReference type="PANTHER" id="PTHR21529:SF4">
    <property type="entry name" value="TPR AND ANKYRIN REPEAT-CONTAINING PROTEIN 1"/>
    <property type="match status" value="1"/>
</dbReference>
<organism evidence="2 3">
    <name type="scientific">Marasmiellus scandens</name>
    <dbReference type="NCBI Taxonomy" id="2682957"/>
    <lineage>
        <taxon>Eukaryota</taxon>
        <taxon>Fungi</taxon>
        <taxon>Dikarya</taxon>
        <taxon>Basidiomycota</taxon>
        <taxon>Agaricomycotina</taxon>
        <taxon>Agaricomycetes</taxon>
        <taxon>Agaricomycetidae</taxon>
        <taxon>Agaricales</taxon>
        <taxon>Marasmiineae</taxon>
        <taxon>Omphalotaceae</taxon>
        <taxon>Marasmiellus</taxon>
    </lineage>
</organism>
<evidence type="ECO:0000313" key="2">
    <source>
        <dbReference type="EMBL" id="KAK7464390.1"/>
    </source>
</evidence>
<proteinExistence type="predicted"/>
<sequence length="724" mass="82388">MFSDLFEIDRLTSVQAIDDALGDFEYAVDKYSLERALRELIEDKKSHLLPLLFSNIRDLGDWIIETFPIDPQHYATSLHHKLLLDLSGFFLISDALQLQQGDADLSFQHRVIPKVPDLINSICALEFVNDPNVDSSDMQFAKRSQKQQKKSKRAEMKSKALDENLLRDLNLNIKPPQNKQDADDAVLLILAHQKTFLQSYLDSLRLEDVANKIKASSVFVLDDTQPLQVDSTTEVSSLGETVSAPSVYPKVQPLKSALYFDSVTDFGAWTILINQNAHNDLRVKYKKEKASFDIIVKKIKELSNGHFSPDNQKRLKGVDFEVPIFEAKMTGDLRLVVMPTGDEQEQQAIKVFGIYTHAQMDDRLWGSIGKHLGRKGKVYRERCSRRIRVPHSDEHTFMPELFPPLPELAEEMDPQDLLTDDTDPVHSRFLMEKYVVFSQPLLNTILADVEATFPHLVSSQEKAIIEHPYSCYVVGRSGTGKTTTLLFKMLLIERTFQLAAGDAPKPRQIFVTQSRILAKKVEQYFSTLVKSLSATNQSLDELRQLRASRKYLEDDEDMIDVDDILDWSGDLPNKFSELRDEHFPLFTTFNGLCSMIEADMASTNSAKKTTRMSASTKSLPNASQRVALTYDGFLRDYWPHFAQSSVKHLDPALVFSEFLGVIKGSEETLNSNVHYLTSSEYRNMSARNQSTFAENRDNLYALFRAYLGMKKMRGEVDGADRQVH</sequence>
<dbReference type="EMBL" id="JBANRG010000008">
    <property type="protein sequence ID" value="KAK7464390.1"/>
    <property type="molecule type" value="Genomic_DNA"/>
</dbReference>
<evidence type="ECO:0000256" key="1">
    <source>
        <dbReference type="SAM" id="MobiDB-lite"/>
    </source>
</evidence>